<reference evidence="4" key="1">
    <citation type="journal article" date="2020" name="mSystems">
        <title>Genome- and Community-Level Interaction Insights into Carbon Utilization and Element Cycling Functions of Hydrothermarchaeota in Hydrothermal Sediment.</title>
        <authorList>
            <person name="Zhou Z."/>
            <person name="Liu Y."/>
            <person name="Xu W."/>
            <person name="Pan J."/>
            <person name="Luo Z.H."/>
            <person name="Li M."/>
        </authorList>
    </citation>
    <scope>NUCLEOTIDE SEQUENCE [LARGE SCALE GENOMIC DNA]</scope>
    <source>
        <strain evidence="4">SpSt-508</strain>
    </source>
</reference>
<dbReference type="GO" id="GO:0016740">
    <property type="term" value="F:transferase activity"/>
    <property type="evidence" value="ECO:0007669"/>
    <property type="project" value="UniProtKB-KW"/>
</dbReference>
<protein>
    <recommendedName>
        <fullName evidence="2">arginine deiminase</fullName>
        <ecNumber evidence="2">3.5.3.6</ecNumber>
    </recommendedName>
</protein>
<organism evidence="4">
    <name type="scientific">Schlesneria paludicola</name>
    <dbReference type="NCBI Taxonomy" id="360056"/>
    <lineage>
        <taxon>Bacteria</taxon>
        <taxon>Pseudomonadati</taxon>
        <taxon>Planctomycetota</taxon>
        <taxon>Planctomycetia</taxon>
        <taxon>Planctomycetales</taxon>
        <taxon>Planctomycetaceae</taxon>
        <taxon>Schlesneria</taxon>
    </lineage>
</organism>
<dbReference type="PANTHER" id="PTHR47271:SF2">
    <property type="entry name" value="ARGININE DEIMINASE"/>
    <property type="match status" value="1"/>
</dbReference>
<dbReference type="EMBL" id="DSVQ01000012">
    <property type="protein sequence ID" value="HGT39526.1"/>
    <property type="molecule type" value="Genomic_DNA"/>
</dbReference>
<sequence length="297" mass="33043">MRFCGGECPRHREDHAVRLFSRPTILMCPPEQYAIEYEINPWMHRDQPSDRGRACQQWTALRDILTSLGVEVRLLEPQPGWPDLVFTANAGLVWHETVFLSSFRHPARQGETPIDRAWFERQGFTTVSLPAGMIFEGAGDALFCGDTLYGGYLIRSDARAFHWLGSQMHCRVIPLQLVDPRYYHLDTCFCPLDPQTALYYPAAFDPYARQALAGIPRLIPVAAEEAARFACNAVVVGKHVVLNTGCPKLESDLASAGFATHATPLDEFLKAGGSAKCLTLRLDGEDAAIWAPPSKRA</sequence>
<evidence type="ECO:0000256" key="1">
    <source>
        <dbReference type="ARBA" id="ARBA00005213"/>
    </source>
</evidence>
<keyword evidence="4" id="KW-0808">Transferase</keyword>
<dbReference type="Pfam" id="PF19420">
    <property type="entry name" value="DDAH_eukar"/>
    <property type="match status" value="1"/>
</dbReference>
<name>A0A7C4QRE0_9PLAN</name>
<dbReference type="AlphaFoldDB" id="A0A7C4QRE0"/>
<evidence type="ECO:0000256" key="3">
    <source>
        <dbReference type="ARBA" id="ARBA00049429"/>
    </source>
</evidence>
<dbReference type="SUPFAM" id="SSF55909">
    <property type="entry name" value="Pentein"/>
    <property type="match status" value="1"/>
</dbReference>
<evidence type="ECO:0000313" key="4">
    <source>
        <dbReference type="EMBL" id="HGT39526.1"/>
    </source>
</evidence>
<gene>
    <name evidence="4" type="ORF">ENS64_09735</name>
</gene>
<comment type="caution">
    <text evidence="4">The sequence shown here is derived from an EMBL/GenBank/DDBJ whole genome shotgun (WGS) entry which is preliminary data.</text>
</comment>
<accession>A0A7C4QRE0</accession>
<proteinExistence type="predicted"/>
<comment type="catalytic activity">
    <reaction evidence="3">
        <text>L-arginine + H2O = L-citrulline + NH4(+)</text>
        <dbReference type="Rhea" id="RHEA:19597"/>
        <dbReference type="ChEBI" id="CHEBI:15377"/>
        <dbReference type="ChEBI" id="CHEBI:28938"/>
        <dbReference type="ChEBI" id="CHEBI:32682"/>
        <dbReference type="ChEBI" id="CHEBI:57743"/>
        <dbReference type="EC" id="3.5.3.6"/>
    </reaction>
</comment>
<comment type="pathway">
    <text evidence="1">Amino-acid degradation; L-arginine degradation via ADI pathway; carbamoyl phosphate from L-arginine: step 1/2.</text>
</comment>
<dbReference type="PANTHER" id="PTHR47271">
    <property type="entry name" value="ARGININE DEIMINASE"/>
    <property type="match status" value="1"/>
</dbReference>
<evidence type="ECO:0000256" key="2">
    <source>
        <dbReference type="ARBA" id="ARBA00012171"/>
    </source>
</evidence>
<dbReference type="GO" id="GO:0016990">
    <property type="term" value="F:arginine deiminase activity"/>
    <property type="evidence" value="ECO:0007669"/>
    <property type="project" value="UniProtKB-EC"/>
</dbReference>
<dbReference type="EC" id="3.5.3.6" evidence="2"/>
<dbReference type="Gene3D" id="3.75.10.10">
    <property type="entry name" value="L-arginine/glycine Amidinotransferase, Chain A"/>
    <property type="match status" value="1"/>
</dbReference>
<dbReference type="GO" id="GO:0019546">
    <property type="term" value="P:L-arginine deiminase pathway"/>
    <property type="evidence" value="ECO:0007669"/>
    <property type="project" value="TreeGrafter"/>
</dbReference>